<proteinExistence type="predicted"/>
<dbReference type="Proteomes" id="UP000199771">
    <property type="component" value="Unassembled WGS sequence"/>
</dbReference>
<dbReference type="InterPro" id="IPR050955">
    <property type="entry name" value="Plant_Biomass_Hydrol_Est"/>
</dbReference>
<dbReference type="EMBL" id="FOOC01000002">
    <property type="protein sequence ID" value="SFF32744.1"/>
    <property type="molecule type" value="Genomic_DNA"/>
</dbReference>
<dbReference type="PANTHER" id="PTHR43037">
    <property type="entry name" value="UNNAMED PRODUCT-RELATED"/>
    <property type="match status" value="1"/>
</dbReference>
<organism evidence="4 5">
    <name type="scientific">Fontimonas thermophila</name>
    <dbReference type="NCBI Taxonomy" id="1076937"/>
    <lineage>
        <taxon>Bacteria</taxon>
        <taxon>Pseudomonadati</taxon>
        <taxon>Pseudomonadota</taxon>
        <taxon>Gammaproteobacteria</taxon>
        <taxon>Nevskiales</taxon>
        <taxon>Nevskiaceae</taxon>
        <taxon>Fontimonas</taxon>
    </lineage>
</organism>
<keyword evidence="1 3" id="KW-0732">Signal</keyword>
<protein>
    <submittedName>
        <fullName evidence="4">Esterase PHB depolymerase</fullName>
    </submittedName>
</protein>
<feature type="signal peptide" evidence="3">
    <location>
        <begin position="1"/>
        <end position="19"/>
    </location>
</feature>
<dbReference type="RefSeq" id="WP_143383601.1">
    <property type="nucleotide sequence ID" value="NZ_FOOC01000002.1"/>
</dbReference>
<keyword evidence="2" id="KW-0378">Hydrolase</keyword>
<sequence length="358" mass="38494">MRTSVFQIASVATLGILLAACGGSDTPAEGSALRGGAVPPVPAQAAGCAGIHGNPPAELTHSPSALPGTLSNLAQYCTLRGGEVLTWSDGDGTPRQACLYVPAQASAQTPLPLVVFLQGSIFPADQQVLVSQYDTLYETADLTGDPNRPGFILLVPQGRDTAHHYPFPDDTGLGWDNWYRNFDRSDPAINRDVQTIDHFIAEVKARGIVDPRRIYMTGWSNGAAMAILYGLNTPGIAATAVYSSPDPFVDIADPCAQPPFGNNLRPIMTVHNDCDIVGICTTGSEGFRERITRTMPQLEYRAAIIDLQQQEVAACDASCTYDGTPVDALSPGAVRHLIWPTQWNARMFQFLRERALPE</sequence>
<dbReference type="Gene3D" id="3.40.50.1820">
    <property type="entry name" value="alpha/beta hydrolase"/>
    <property type="match status" value="1"/>
</dbReference>
<keyword evidence="5" id="KW-1185">Reference proteome</keyword>
<evidence type="ECO:0000256" key="1">
    <source>
        <dbReference type="ARBA" id="ARBA00022729"/>
    </source>
</evidence>
<evidence type="ECO:0000256" key="3">
    <source>
        <dbReference type="SAM" id="SignalP"/>
    </source>
</evidence>
<feature type="chain" id="PRO_5011727375" evidence="3">
    <location>
        <begin position="20"/>
        <end position="358"/>
    </location>
</feature>
<name>A0A1I2HRH7_9GAMM</name>
<dbReference type="STRING" id="1076937.SAMN04488120_102194"/>
<dbReference type="PROSITE" id="PS51257">
    <property type="entry name" value="PROKAR_LIPOPROTEIN"/>
    <property type="match status" value="1"/>
</dbReference>
<dbReference type="AlphaFoldDB" id="A0A1I2HRH7"/>
<evidence type="ECO:0000256" key="2">
    <source>
        <dbReference type="ARBA" id="ARBA00022801"/>
    </source>
</evidence>
<gene>
    <name evidence="4" type="ORF">SAMN04488120_102194</name>
</gene>
<evidence type="ECO:0000313" key="5">
    <source>
        <dbReference type="Proteomes" id="UP000199771"/>
    </source>
</evidence>
<accession>A0A1I2HRH7</accession>
<evidence type="ECO:0000313" key="4">
    <source>
        <dbReference type="EMBL" id="SFF32744.1"/>
    </source>
</evidence>
<dbReference type="PANTHER" id="PTHR43037:SF5">
    <property type="entry name" value="FERULOYL ESTERASE"/>
    <property type="match status" value="1"/>
</dbReference>
<dbReference type="InterPro" id="IPR029058">
    <property type="entry name" value="AB_hydrolase_fold"/>
</dbReference>
<dbReference type="GO" id="GO:0016787">
    <property type="term" value="F:hydrolase activity"/>
    <property type="evidence" value="ECO:0007669"/>
    <property type="project" value="UniProtKB-KW"/>
</dbReference>
<dbReference type="OrthoDB" id="5291933at2"/>
<reference evidence="4 5" key="1">
    <citation type="submission" date="2016-10" db="EMBL/GenBank/DDBJ databases">
        <authorList>
            <person name="de Groot N.N."/>
        </authorList>
    </citation>
    <scope>NUCLEOTIDE SEQUENCE [LARGE SCALE GENOMIC DNA]</scope>
    <source>
        <strain evidence="4 5">DSM 23609</strain>
    </source>
</reference>
<dbReference type="SUPFAM" id="SSF53474">
    <property type="entry name" value="alpha/beta-Hydrolases"/>
    <property type="match status" value="1"/>
</dbReference>